<dbReference type="PANTHER" id="PTHR12420">
    <property type="entry name" value="PHD FINGER PROTEIN"/>
    <property type="match status" value="1"/>
</dbReference>
<dbReference type="SMART" id="SM00249">
    <property type="entry name" value="PHD"/>
    <property type="match status" value="2"/>
</dbReference>
<evidence type="ECO:0000256" key="2">
    <source>
        <dbReference type="ARBA" id="ARBA00022771"/>
    </source>
</evidence>
<dbReference type="SMART" id="SM00184">
    <property type="entry name" value="RING"/>
    <property type="match status" value="2"/>
</dbReference>
<dbReference type="Gene3D" id="3.30.40.10">
    <property type="entry name" value="Zinc/RING finger domain, C3HC4 (zinc finger)"/>
    <property type="match status" value="2"/>
</dbReference>
<keyword evidence="3" id="KW-0862">Zinc</keyword>
<dbReference type="PROSITE" id="PS51805">
    <property type="entry name" value="EPHD"/>
    <property type="match status" value="1"/>
</dbReference>
<dbReference type="InterPro" id="IPR051188">
    <property type="entry name" value="PHD-type_Zinc_Finger"/>
</dbReference>
<dbReference type="InterPro" id="IPR001841">
    <property type="entry name" value="Znf_RING"/>
</dbReference>
<dbReference type="SUPFAM" id="SSF57903">
    <property type="entry name" value="FYVE/PHD zinc finger"/>
    <property type="match status" value="1"/>
</dbReference>
<evidence type="ECO:0000259" key="6">
    <source>
        <dbReference type="PROSITE" id="PS51805"/>
    </source>
</evidence>
<accession>A0A091N104</accession>
<organism evidence="7 8">
    <name type="scientific">Apaloderma vittatum</name>
    <name type="common">Bar-tailed trogon</name>
    <dbReference type="NCBI Taxonomy" id="57397"/>
    <lineage>
        <taxon>Eukaryota</taxon>
        <taxon>Metazoa</taxon>
        <taxon>Chordata</taxon>
        <taxon>Craniata</taxon>
        <taxon>Vertebrata</taxon>
        <taxon>Euteleostomi</taxon>
        <taxon>Archelosauria</taxon>
        <taxon>Archosauria</taxon>
        <taxon>Dinosauria</taxon>
        <taxon>Saurischia</taxon>
        <taxon>Theropoda</taxon>
        <taxon>Coelurosauria</taxon>
        <taxon>Aves</taxon>
        <taxon>Neognathae</taxon>
        <taxon>Neoaves</taxon>
        <taxon>Telluraves</taxon>
        <taxon>Coraciimorphae</taxon>
        <taxon>Trogoniformes</taxon>
        <taxon>Trogonidae</taxon>
        <taxon>Apaloderma</taxon>
    </lineage>
</organism>
<gene>
    <name evidence="7" type="ORF">N311_07953</name>
</gene>
<reference evidence="7 8" key="1">
    <citation type="submission" date="2014-04" db="EMBL/GenBank/DDBJ databases">
        <title>Genome evolution of avian class.</title>
        <authorList>
            <person name="Zhang G."/>
            <person name="Li C."/>
        </authorList>
    </citation>
    <scope>NUCLEOTIDE SEQUENCE [LARGE SCALE GENOMIC DNA]</scope>
    <source>
        <strain evidence="7">BGI_N311</strain>
    </source>
</reference>
<feature type="domain" description="RING-type" evidence="5">
    <location>
        <begin position="65"/>
        <end position="114"/>
    </location>
</feature>
<keyword evidence="2 4" id="KW-0863">Zinc-finger</keyword>
<dbReference type="AlphaFoldDB" id="A0A091N104"/>
<evidence type="ECO:0000313" key="8">
    <source>
        <dbReference type="Proteomes" id="UP000054244"/>
    </source>
</evidence>
<dbReference type="PROSITE" id="PS01359">
    <property type="entry name" value="ZF_PHD_1"/>
    <property type="match status" value="1"/>
</dbReference>
<dbReference type="GO" id="GO:0008270">
    <property type="term" value="F:zinc ion binding"/>
    <property type="evidence" value="ECO:0007669"/>
    <property type="project" value="UniProtKB-KW"/>
</dbReference>
<dbReference type="InterPro" id="IPR034732">
    <property type="entry name" value="EPHD"/>
</dbReference>
<dbReference type="PANTHER" id="PTHR12420:SF47">
    <property type="entry name" value="PHD FINGER PROTEIN 7"/>
    <property type="match status" value="1"/>
</dbReference>
<dbReference type="InterPro" id="IPR001965">
    <property type="entry name" value="Znf_PHD"/>
</dbReference>
<dbReference type="PROSITE" id="PS50089">
    <property type="entry name" value="ZF_RING_2"/>
    <property type="match status" value="1"/>
</dbReference>
<feature type="non-terminal residue" evidence="7">
    <location>
        <position position="131"/>
    </location>
</feature>
<evidence type="ECO:0000259" key="5">
    <source>
        <dbReference type="PROSITE" id="PS50089"/>
    </source>
</evidence>
<dbReference type="Proteomes" id="UP000054244">
    <property type="component" value="Unassembled WGS sequence"/>
</dbReference>
<dbReference type="InterPro" id="IPR019786">
    <property type="entry name" value="Zinc_finger_PHD-type_CS"/>
</dbReference>
<evidence type="ECO:0000256" key="3">
    <source>
        <dbReference type="ARBA" id="ARBA00022833"/>
    </source>
</evidence>
<dbReference type="Pfam" id="PF13771">
    <property type="entry name" value="zf-HC5HC2H"/>
    <property type="match status" value="1"/>
</dbReference>
<evidence type="ECO:0000313" key="7">
    <source>
        <dbReference type="EMBL" id="KFP83448.1"/>
    </source>
</evidence>
<keyword evidence="8" id="KW-1185">Reference proteome</keyword>
<dbReference type="InterPro" id="IPR013083">
    <property type="entry name" value="Znf_RING/FYVE/PHD"/>
</dbReference>
<protein>
    <submittedName>
        <fullName evidence="7">G2/M phase-specific E3 ubiquitin-protein ligase</fullName>
    </submittedName>
</protein>
<proteinExistence type="predicted"/>
<name>A0A091N104_APAVI</name>
<dbReference type="InterPro" id="IPR011011">
    <property type="entry name" value="Znf_FYVE_PHD"/>
</dbReference>
<keyword evidence="1" id="KW-0479">Metal-binding</keyword>
<evidence type="ECO:0000256" key="1">
    <source>
        <dbReference type="ARBA" id="ARBA00022723"/>
    </source>
</evidence>
<dbReference type="GO" id="GO:0005634">
    <property type="term" value="C:nucleus"/>
    <property type="evidence" value="ECO:0007669"/>
    <property type="project" value="TreeGrafter"/>
</dbReference>
<feature type="domain" description="PHD-type" evidence="6">
    <location>
        <begin position="1"/>
        <end position="50"/>
    </location>
</feature>
<feature type="non-terminal residue" evidence="7">
    <location>
        <position position="1"/>
    </location>
</feature>
<sequence length="131" mass="14709">QECFVCHQNGATVICSETGCQRSFHLPCAVTGKCVTQYIWQRRAFCSEHSPRQTVEAVPKKGTLCLICLEAVDDKQSFGTMVCPTCQHAWLHRHCVQGQAVSAGSSCFQCPLCRDRRAFQREMLLMGIWVP</sequence>
<dbReference type="EMBL" id="KL375430">
    <property type="protein sequence ID" value="KFP83448.1"/>
    <property type="molecule type" value="Genomic_DNA"/>
</dbReference>
<evidence type="ECO:0000256" key="4">
    <source>
        <dbReference type="PROSITE-ProRule" id="PRU00175"/>
    </source>
</evidence>